<feature type="domain" description="Isochorismatase-like" evidence="2">
    <location>
        <begin position="33"/>
        <end position="202"/>
    </location>
</feature>
<evidence type="ECO:0000259" key="2">
    <source>
        <dbReference type="Pfam" id="PF00857"/>
    </source>
</evidence>
<dbReference type="RefSeq" id="WP_084433690.1">
    <property type="nucleotide sequence ID" value="NZ_FWXV01000012.1"/>
</dbReference>
<accession>A0A1Y5Y7I2</accession>
<evidence type="ECO:0000256" key="1">
    <source>
        <dbReference type="ARBA" id="ARBA00022801"/>
    </source>
</evidence>
<dbReference type="Pfam" id="PF00857">
    <property type="entry name" value="Isochorismatase"/>
    <property type="match status" value="1"/>
</dbReference>
<sequence length="229" mass="24524">MAGIPQIEPYPLPGATELPGNIASWVAEPDRAVLLVHDMQRYFLRPLPGPLLTQLVANIARLRDHCAALGIPVAYTAQPGGMTEQQRGLLKDFWGPGMGTDPADRDVLPELAPAPDDWLLTKWRYSAFFGGELLRLLREHERDQLIVCGVYAHVGVLATAIDAFTHDIQPFLAADALADFSAEEHRMALAYGAQRCAVVGTTGQLISQLDAASPVSAGAGGPGRTAHDG</sequence>
<proteinExistence type="predicted"/>
<organism evidence="3 4">
    <name type="scientific">Kibdelosporangium aridum</name>
    <dbReference type="NCBI Taxonomy" id="2030"/>
    <lineage>
        <taxon>Bacteria</taxon>
        <taxon>Bacillati</taxon>
        <taxon>Actinomycetota</taxon>
        <taxon>Actinomycetes</taxon>
        <taxon>Pseudonocardiales</taxon>
        <taxon>Pseudonocardiaceae</taxon>
        <taxon>Kibdelosporangium</taxon>
    </lineage>
</organism>
<dbReference type="PRINTS" id="PR01398">
    <property type="entry name" value="ISCHRISMTASE"/>
</dbReference>
<dbReference type="InterPro" id="IPR050272">
    <property type="entry name" value="Isochorismatase-like_hydrls"/>
</dbReference>
<dbReference type="InterPro" id="IPR016291">
    <property type="entry name" value="Isochorismatase"/>
</dbReference>
<evidence type="ECO:0000313" key="4">
    <source>
        <dbReference type="Proteomes" id="UP000192674"/>
    </source>
</evidence>
<dbReference type="Gene3D" id="3.40.50.850">
    <property type="entry name" value="Isochorismatase-like"/>
    <property type="match status" value="1"/>
</dbReference>
<keyword evidence="4" id="KW-1185">Reference proteome</keyword>
<dbReference type="PANTHER" id="PTHR43540">
    <property type="entry name" value="PEROXYUREIDOACRYLATE/UREIDOACRYLATE AMIDOHYDROLASE-RELATED"/>
    <property type="match status" value="1"/>
</dbReference>
<keyword evidence="1 3" id="KW-0378">Hydrolase</keyword>
<dbReference type="Proteomes" id="UP000192674">
    <property type="component" value="Unassembled WGS sequence"/>
</dbReference>
<dbReference type="InterPro" id="IPR000868">
    <property type="entry name" value="Isochorismatase-like_dom"/>
</dbReference>
<gene>
    <name evidence="3" type="ORF">SAMN05661093_09448</name>
</gene>
<dbReference type="AlphaFoldDB" id="A0A1Y5Y7I2"/>
<dbReference type="PANTHER" id="PTHR43540:SF3">
    <property type="entry name" value="ENTEROBACTIN SYNTHASE COMPONENT B"/>
    <property type="match status" value="1"/>
</dbReference>
<dbReference type="SUPFAM" id="SSF52499">
    <property type="entry name" value="Isochorismatase-like hydrolases"/>
    <property type="match status" value="1"/>
</dbReference>
<dbReference type="GO" id="GO:0008908">
    <property type="term" value="F:isochorismatase activity"/>
    <property type="evidence" value="ECO:0007669"/>
    <property type="project" value="InterPro"/>
</dbReference>
<dbReference type="PIRSF" id="PIRSF001111">
    <property type="entry name" value="Isochorismatase"/>
    <property type="match status" value="1"/>
</dbReference>
<protein>
    <submittedName>
        <fullName evidence="3">Isochorismate hydrolase</fullName>
    </submittedName>
</protein>
<dbReference type="InterPro" id="IPR036380">
    <property type="entry name" value="Isochorismatase-like_sf"/>
</dbReference>
<reference evidence="3 4" key="1">
    <citation type="submission" date="2017-04" db="EMBL/GenBank/DDBJ databases">
        <authorList>
            <person name="Afonso C.L."/>
            <person name="Miller P.J."/>
            <person name="Scott M.A."/>
            <person name="Spackman E."/>
            <person name="Goraichik I."/>
            <person name="Dimitrov K.M."/>
            <person name="Suarez D.L."/>
            <person name="Swayne D.E."/>
        </authorList>
    </citation>
    <scope>NUCLEOTIDE SEQUENCE [LARGE SCALE GENOMIC DNA]</scope>
    <source>
        <strain evidence="3 4">DSM 43828</strain>
    </source>
</reference>
<dbReference type="OrthoDB" id="5794853at2"/>
<dbReference type="EMBL" id="FWXV01000012">
    <property type="protein sequence ID" value="SMD25870.1"/>
    <property type="molecule type" value="Genomic_DNA"/>
</dbReference>
<evidence type="ECO:0000313" key="3">
    <source>
        <dbReference type="EMBL" id="SMD25870.1"/>
    </source>
</evidence>
<name>A0A1Y5Y7I2_KIBAR</name>